<organism evidence="1 2">
    <name type="scientific">Canavalia gladiata</name>
    <name type="common">Sword bean</name>
    <name type="synonym">Dolichos gladiatus</name>
    <dbReference type="NCBI Taxonomy" id="3824"/>
    <lineage>
        <taxon>Eukaryota</taxon>
        <taxon>Viridiplantae</taxon>
        <taxon>Streptophyta</taxon>
        <taxon>Embryophyta</taxon>
        <taxon>Tracheophyta</taxon>
        <taxon>Spermatophyta</taxon>
        <taxon>Magnoliopsida</taxon>
        <taxon>eudicotyledons</taxon>
        <taxon>Gunneridae</taxon>
        <taxon>Pentapetalae</taxon>
        <taxon>rosids</taxon>
        <taxon>fabids</taxon>
        <taxon>Fabales</taxon>
        <taxon>Fabaceae</taxon>
        <taxon>Papilionoideae</taxon>
        <taxon>50 kb inversion clade</taxon>
        <taxon>NPAAA clade</taxon>
        <taxon>indigoferoid/millettioid clade</taxon>
        <taxon>Phaseoleae</taxon>
        <taxon>Canavalia</taxon>
    </lineage>
</organism>
<dbReference type="Proteomes" id="UP001367508">
    <property type="component" value="Unassembled WGS sequence"/>
</dbReference>
<evidence type="ECO:0000313" key="1">
    <source>
        <dbReference type="EMBL" id="KAK7315361.1"/>
    </source>
</evidence>
<proteinExistence type="predicted"/>
<sequence length="104" mass="11367">MLTPSLNALDSSIIINDPQVTGLDLLKSQLQGYEGGPQNASPTPCNSLLIHFPKTQCGREDDLEPEICGIPSSLSQDPFPGILSLEIRSTSYHDQKHFMQRSSV</sequence>
<protein>
    <submittedName>
        <fullName evidence="1">Uncharacterized protein</fullName>
    </submittedName>
</protein>
<name>A0AAN9KEN8_CANGL</name>
<accession>A0AAN9KEN8</accession>
<keyword evidence="2" id="KW-1185">Reference proteome</keyword>
<dbReference type="EMBL" id="JAYMYQ010000008">
    <property type="protein sequence ID" value="KAK7315361.1"/>
    <property type="molecule type" value="Genomic_DNA"/>
</dbReference>
<evidence type="ECO:0000313" key="2">
    <source>
        <dbReference type="Proteomes" id="UP001367508"/>
    </source>
</evidence>
<reference evidence="1 2" key="1">
    <citation type="submission" date="2024-01" db="EMBL/GenBank/DDBJ databases">
        <title>The genomes of 5 underutilized Papilionoideae crops provide insights into root nodulation and disease resistanc.</title>
        <authorList>
            <person name="Jiang F."/>
        </authorList>
    </citation>
    <scope>NUCLEOTIDE SEQUENCE [LARGE SCALE GENOMIC DNA]</scope>
    <source>
        <strain evidence="1">LVBAO_FW01</strain>
        <tissue evidence="1">Leaves</tissue>
    </source>
</reference>
<dbReference type="AlphaFoldDB" id="A0AAN9KEN8"/>
<comment type="caution">
    <text evidence="1">The sequence shown here is derived from an EMBL/GenBank/DDBJ whole genome shotgun (WGS) entry which is preliminary data.</text>
</comment>
<gene>
    <name evidence="1" type="ORF">VNO77_33905</name>
</gene>